<accession>A0A2C5YCY2</accession>
<name>A0A2C5YCY2_9HYPO</name>
<dbReference type="PROSITE" id="PS50896">
    <property type="entry name" value="LISH"/>
    <property type="match status" value="1"/>
</dbReference>
<protein>
    <recommendedName>
        <fullName evidence="9">LisH domain-containing protein</fullName>
    </recommendedName>
</protein>
<dbReference type="PROSITE" id="PS50082">
    <property type="entry name" value="WD_REPEATS_2"/>
    <property type="match status" value="1"/>
</dbReference>
<evidence type="ECO:0008006" key="9">
    <source>
        <dbReference type="Google" id="ProtNLM"/>
    </source>
</evidence>
<dbReference type="InterPro" id="IPR045183">
    <property type="entry name" value="Ebi-like"/>
</dbReference>
<dbReference type="EMBL" id="NJET01000021">
    <property type="protein sequence ID" value="PHH65132.1"/>
    <property type="molecule type" value="Genomic_DNA"/>
</dbReference>
<feature type="region of interest" description="Disordered" evidence="6">
    <location>
        <begin position="292"/>
        <end position="317"/>
    </location>
</feature>
<feature type="compositionally biased region" description="Polar residues" evidence="6">
    <location>
        <begin position="203"/>
        <end position="223"/>
    </location>
</feature>
<dbReference type="GO" id="GO:0034967">
    <property type="term" value="C:Set3 complex"/>
    <property type="evidence" value="ECO:0007669"/>
    <property type="project" value="TreeGrafter"/>
</dbReference>
<dbReference type="OrthoDB" id="1367865at2759"/>
<feature type="region of interest" description="Disordered" evidence="6">
    <location>
        <begin position="116"/>
        <end position="155"/>
    </location>
</feature>
<gene>
    <name evidence="7" type="ORF">CDD81_3263</name>
</gene>
<comment type="caution">
    <text evidence="7">The sequence shown here is derived from an EMBL/GenBank/DDBJ whole genome shotgun (WGS) entry which is preliminary data.</text>
</comment>
<organism evidence="7 8">
    <name type="scientific">Ophiocordyceps australis</name>
    <dbReference type="NCBI Taxonomy" id="1399860"/>
    <lineage>
        <taxon>Eukaryota</taxon>
        <taxon>Fungi</taxon>
        <taxon>Dikarya</taxon>
        <taxon>Ascomycota</taxon>
        <taxon>Pezizomycotina</taxon>
        <taxon>Sordariomycetes</taxon>
        <taxon>Hypocreomycetidae</taxon>
        <taxon>Hypocreales</taxon>
        <taxon>Ophiocordycipitaceae</taxon>
        <taxon>Ophiocordyceps</taxon>
    </lineage>
</organism>
<dbReference type="InterPro" id="IPR036322">
    <property type="entry name" value="WD40_repeat_dom_sf"/>
</dbReference>
<reference evidence="7 8" key="1">
    <citation type="submission" date="2017-06" db="EMBL/GenBank/DDBJ databases">
        <title>Ant-infecting Ophiocordyceps genomes reveal a high diversity of potential behavioral manipulation genes and a possible major role for enterotoxins.</title>
        <authorList>
            <person name="De Bekker C."/>
            <person name="Evans H.C."/>
            <person name="Brachmann A."/>
            <person name="Hughes D.P."/>
        </authorList>
    </citation>
    <scope>NUCLEOTIDE SEQUENCE [LARGE SCALE GENOMIC DNA]</scope>
    <source>
        <strain evidence="7 8">Map64</strain>
    </source>
</reference>
<dbReference type="PANTHER" id="PTHR22846">
    <property type="entry name" value="WD40 REPEAT PROTEIN"/>
    <property type="match status" value="1"/>
</dbReference>
<evidence type="ECO:0000256" key="5">
    <source>
        <dbReference type="PROSITE-ProRule" id="PRU00221"/>
    </source>
</evidence>
<feature type="repeat" description="WD" evidence="5">
    <location>
        <begin position="543"/>
        <end position="593"/>
    </location>
</feature>
<keyword evidence="8" id="KW-1185">Reference proteome</keyword>
<dbReference type="Pfam" id="PF08513">
    <property type="entry name" value="LisH"/>
    <property type="match status" value="1"/>
</dbReference>
<evidence type="ECO:0000256" key="2">
    <source>
        <dbReference type="ARBA" id="ARBA00022574"/>
    </source>
</evidence>
<comment type="subcellular location">
    <subcellularLocation>
        <location evidence="1">Nucleus</location>
    </subcellularLocation>
</comment>
<dbReference type="Gene3D" id="2.130.10.10">
    <property type="entry name" value="YVTN repeat-like/Quinoprotein amine dehydrogenase"/>
    <property type="match status" value="1"/>
</dbReference>
<dbReference type="InterPro" id="IPR001680">
    <property type="entry name" value="WD40_rpt"/>
</dbReference>
<keyword evidence="3" id="KW-0677">Repeat</keyword>
<dbReference type="AlphaFoldDB" id="A0A2C5YCY2"/>
<dbReference type="SMART" id="SM00667">
    <property type="entry name" value="LisH"/>
    <property type="match status" value="1"/>
</dbReference>
<dbReference type="SUPFAM" id="SSF50978">
    <property type="entry name" value="WD40 repeat-like"/>
    <property type="match status" value="1"/>
</dbReference>
<dbReference type="Gene3D" id="1.20.960.30">
    <property type="match status" value="1"/>
</dbReference>
<dbReference type="STRING" id="1399860.A0A2C5YCY2"/>
<evidence type="ECO:0000256" key="4">
    <source>
        <dbReference type="ARBA" id="ARBA00023242"/>
    </source>
</evidence>
<evidence type="ECO:0000256" key="6">
    <source>
        <dbReference type="SAM" id="MobiDB-lite"/>
    </source>
</evidence>
<proteinExistence type="predicted"/>
<dbReference type="Pfam" id="PF00400">
    <property type="entry name" value="WD40"/>
    <property type="match status" value="1"/>
</dbReference>
<dbReference type="GO" id="GO:0003714">
    <property type="term" value="F:transcription corepressor activity"/>
    <property type="evidence" value="ECO:0007669"/>
    <property type="project" value="InterPro"/>
</dbReference>
<feature type="compositionally biased region" description="Low complexity" evidence="6">
    <location>
        <begin position="137"/>
        <end position="148"/>
    </location>
</feature>
<evidence type="ECO:0000256" key="3">
    <source>
        <dbReference type="ARBA" id="ARBA00022737"/>
    </source>
</evidence>
<evidence type="ECO:0000313" key="7">
    <source>
        <dbReference type="EMBL" id="PHH65132.1"/>
    </source>
</evidence>
<dbReference type="InterPro" id="IPR015943">
    <property type="entry name" value="WD40/YVTN_repeat-like_dom_sf"/>
</dbReference>
<evidence type="ECO:0000313" key="8">
    <source>
        <dbReference type="Proteomes" id="UP000226192"/>
    </source>
</evidence>
<feature type="region of interest" description="Disordered" evidence="6">
    <location>
        <begin position="168"/>
        <end position="223"/>
    </location>
</feature>
<keyword evidence="2 5" id="KW-0853">WD repeat</keyword>
<keyword evidence="4" id="KW-0539">Nucleus</keyword>
<dbReference type="SMART" id="SM00320">
    <property type="entry name" value="WD40"/>
    <property type="match status" value="6"/>
</dbReference>
<evidence type="ECO:0000256" key="1">
    <source>
        <dbReference type="ARBA" id="ARBA00004123"/>
    </source>
</evidence>
<dbReference type="Proteomes" id="UP000226192">
    <property type="component" value="Unassembled WGS sequence"/>
</dbReference>
<dbReference type="PANTHER" id="PTHR22846:SF2">
    <property type="entry name" value="F-BOX-LIKE_WD REPEAT-CONTAINING PROTEIN EBI"/>
    <property type="match status" value="1"/>
</dbReference>
<sequence length="686" mass="73956">MVDKETLDSDRINFLVWRYLLEANYRETAAKFQKEWQVSQPHRDFSFARHVKGNALISIVNRGLLYYALEREFTLSQLPSDAAVKAEKFRVGVFGPLDAPTKPVQIQGERATTVISDKCLVPQPPTALEPGHTATESASISQQDSASAPIPPAVNDYADDVEESLKRRPHHQALNASPSKRSRLSNGLDTPIDPAPAGAAIITSSTPAPMTGSIPASLNTSATPMDIDMPPLAQSEISPPEATTNHAYPSPLEGEQLVLPVSQTDGPEQGTQVEKVEELLPETTFLRLVDEDGTSSEPEAGVQATPSPSTAGPRSEAGPVLLQCEWNPKDPSVLAAAGTDALARVWTVSRSAVPQDGTSPQARSLLDPETPKSATVTALAWAPDGTAIATALDLGNHAAVSIWSGNGNHVHTMEIDEAPVISICWNMSNSALLALSPSRNGALVSIFVPSSKLLSYHLPGHDISSTPLDAAWTSDSEFLLCGGDVFLCLCLTPSGIVQVRKFETKDDDSFTRVLYDERTKLAATSSDKGTLDLWDEFGQRKSITAHQGSITSMAWQPLPSLHTHVDDERLIATGGDDCAILIWNARKPETKARCFLTMESPIVGLAFTPDGIFIAGATSRKVLIWKVDSHNIPRASWNRPSHMGWLSPRGSSDSDEEDEHCLCWDMSGRQLAFGASGKLAVINFSR</sequence>
<feature type="compositionally biased region" description="Low complexity" evidence="6">
    <location>
        <begin position="191"/>
        <end position="202"/>
    </location>
</feature>
<dbReference type="GO" id="GO:0006357">
    <property type="term" value="P:regulation of transcription by RNA polymerase II"/>
    <property type="evidence" value="ECO:0007669"/>
    <property type="project" value="TreeGrafter"/>
</dbReference>
<feature type="compositionally biased region" description="Polar residues" evidence="6">
    <location>
        <begin position="174"/>
        <end position="188"/>
    </location>
</feature>
<dbReference type="InterPro" id="IPR006594">
    <property type="entry name" value="LisH"/>
</dbReference>